<evidence type="ECO:0000259" key="3">
    <source>
        <dbReference type="PROSITE" id="PS50887"/>
    </source>
</evidence>
<dbReference type="SMART" id="SM00052">
    <property type="entry name" value="EAL"/>
    <property type="match status" value="1"/>
</dbReference>
<evidence type="ECO:0000313" key="4">
    <source>
        <dbReference type="EMBL" id="KEK17285.1"/>
    </source>
</evidence>
<dbReference type="AlphaFoldDB" id="A0A073JSJ3"/>
<dbReference type="eggNOG" id="COG5001">
    <property type="taxonomic scope" value="Bacteria"/>
</dbReference>
<dbReference type="NCBIfam" id="TIGR00254">
    <property type="entry name" value="GGDEF"/>
    <property type="match status" value="1"/>
</dbReference>
<dbReference type="InterPro" id="IPR013656">
    <property type="entry name" value="PAS_4"/>
</dbReference>
<feature type="domain" description="PAS" evidence="1">
    <location>
        <begin position="145"/>
        <end position="215"/>
    </location>
</feature>
<dbReference type="Pfam" id="PF00563">
    <property type="entry name" value="EAL"/>
    <property type="match status" value="1"/>
</dbReference>
<gene>
    <name evidence="4" type="ORF">BAMA_15985</name>
</gene>
<dbReference type="Gene3D" id="3.30.70.270">
    <property type="match status" value="1"/>
</dbReference>
<dbReference type="CDD" id="cd01949">
    <property type="entry name" value="GGDEF"/>
    <property type="match status" value="1"/>
</dbReference>
<dbReference type="InterPro" id="IPR000160">
    <property type="entry name" value="GGDEF_dom"/>
</dbReference>
<dbReference type="PANTHER" id="PTHR44757">
    <property type="entry name" value="DIGUANYLATE CYCLASE DGCP"/>
    <property type="match status" value="1"/>
</dbReference>
<dbReference type="InterPro" id="IPR043128">
    <property type="entry name" value="Rev_trsase/Diguanyl_cyclase"/>
</dbReference>
<reference evidence="4 5" key="1">
    <citation type="submission" date="2014-06" db="EMBL/GenBank/DDBJ databases">
        <title>Draft genome sequence of Bacillus manliponensis JCM 15802 (MCCC 1A00708).</title>
        <authorList>
            <person name="Lai Q."/>
            <person name="Liu Y."/>
            <person name="Shao Z."/>
        </authorList>
    </citation>
    <scope>NUCLEOTIDE SEQUENCE [LARGE SCALE GENOMIC DNA]</scope>
    <source>
        <strain evidence="4 5">JCM 15802</strain>
    </source>
</reference>
<dbReference type="OrthoDB" id="9759607at2"/>
<dbReference type="InterPro" id="IPR035965">
    <property type="entry name" value="PAS-like_dom_sf"/>
</dbReference>
<dbReference type="InterPro" id="IPR029787">
    <property type="entry name" value="Nucleotide_cyclase"/>
</dbReference>
<name>A0A073JSJ3_9BACI</name>
<dbReference type="Pfam" id="PF08448">
    <property type="entry name" value="PAS_4"/>
    <property type="match status" value="2"/>
</dbReference>
<dbReference type="SMART" id="SM00267">
    <property type="entry name" value="GGDEF"/>
    <property type="match status" value="1"/>
</dbReference>
<dbReference type="Proteomes" id="UP000027822">
    <property type="component" value="Unassembled WGS sequence"/>
</dbReference>
<dbReference type="NCBIfam" id="TIGR00229">
    <property type="entry name" value="sensory_box"/>
    <property type="match status" value="1"/>
</dbReference>
<dbReference type="CDD" id="cd01948">
    <property type="entry name" value="EAL"/>
    <property type="match status" value="1"/>
</dbReference>
<dbReference type="SUPFAM" id="SSF141868">
    <property type="entry name" value="EAL domain-like"/>
    <property type="match status" value="1"/>
</dbReference>
<sequence length="693" mass="80311">MLNKTSSVNVLHDVHTGLIHQGLLQVIQDLVFIVKVFKGNSFRYIYINDIGMKHTGLNESCFGKTFQQALPEDVAKVMQEQYEMVINGKEAVTFRDSITLPKQEVLHYESSLNPIFNEYGACEYIVCITRDITAQVHEKIEIQERQILFKSLLEYNDEAILSVDVNGYIMYVNPAIHKVLGYSEWELKNKCIFSYVKEEARRAFQSIFEEALKGKAKQITSYKYEHRNGYELYISFKTVPIIVNKVVTGVYIIMQDTTKQVLQELKTTYLAYYDQLTGLLNQSSYMEMLAQFLQIKKDFTLIMMDLDEFNLINETFGHESGDDILKKVSRRLRELSPKGAHLFRDDGDKFVILLEHIEQLKIEKFVTRLLQGLQQHFVVNGYEVFLNAAIGIVKSSDGGKDEQTLLKWVNIALERAKGKGKGNYSFYCNKLNMERSRRFILENKLHKALERSEFVLHYQPQVNIETEEIIGMEALLRWYNEDFGNVPPSEFIPVAEKTGFIIKIDEWVLEEVCRQLREWINKGYKPVPIAINISAKHFRSSKLIDTVIRVLEMYSIPRNLITIEITEGALMNTKQSEAVLQQLKENELNIHLDDFGTGYSSLSYLNKYPIDTLKIDRSFMKEVNSSEKGEKITTIIIHLAHTLGLNVIAEGVEEIEQIQFLKDKNAVYAQGYYFNKPLSVHEVEMKYLKERKK</sequence>
<dbReference type="Pfam" id="PF00990">
    <property type="entry name" value="GGDEF"/>
    <property type="match status" value="1"/>
</dbReference>
<dbReference type="InterPro" id="IPR035919">
    <property type="entry name" value="EAL_sf"/>
</dbReference>
<dbReference type="PROSITE" id="PS50883">
    <property type="entry name" value="EAL"/>
    <property type="match status" value="1"/>
</dbReference>
<dbReference type="PROSITE" id="PS50112">
    <property type="entry name" value="PAS"/>
    <property type="match status" value="1"/>
</dbReference>
<evidence type="ECO:0000259" key="1">
    <source>
        <dbReference type="PROSITE" id="PS50112"/>
    </source>
</evidence>
<dbReference type="SMART" id="SM00091">
    <property type="entry name" value="PAS"/>
    <property type="match status" value="2"/>
</dbReference>
<dbReference type="EMBL" id="JOTN01000034">
    <property type="protein sequence ID" value="KEK17285.1"/>
    <property type="molecule type" value="Genomic_DNA"/>
</dbReference>
<dbReference type="PANTHER" id="PTHR44757:SF2">
    <property type="entry name" value="BIOFILM ARCHITECTURE MAINTENANCE PROTEIN MBAA"/>
    <property type="match status" value="1"/>
</dbReference>
<evidence type="ECO:0000259" key="2">
    <source>
        <dbReference type="PROSITE" id="PS50883"/>
    </source>
</evidence>
<dbReference type="Gene3D" id="3.20.20.450">
    <property type="entry name" value="EAL domain"/>
    <property type="match status" value="1"/>
</dbReference>
<dbReference type="RefSeq" id="WP_034643739.1">
    <property type="nucleotide sequence ID" value="NZ_CBCSJC010000021.1"/>
</dbReference>
<dbReference type="InterPro" id="IPR052155">
    <property type="entry name" value="Biofilm_reg_signaling"/>
</dbReference>
<dbReference type="PROSITE" id="PS50887">
    <property type="entry name" value="GGDEF"/>
    <property type="match status" value="1"/>
</dbReference>
<dbReference type="InterPro" id="IPR001633">
    <property type="entry name" value="EAL_dom"/>
</dbReference>
<organism evidence="4 5">
    <name type="scientific">Bacillus manliponensis</name>
    <dbReference type="NCBI Taxonomy" id="574376"/>
    <lineage>
        <taxon>Bacteria</taxon>
        <taxon>Bacillati</taxon>
        <taxon>Bacillota</taxon>
        <taxon>Bacilli</taxon>
        <taxon>Bacillales</taxon>
        <taxon>Bacillaceae</taxon>
        <taxon>Bacillus</taxon>
        <taxon>Bacillus cereus group</taxon>
    </lineage>
</organism>
<feature type="domain" description="EAL" evidence="2">
    <location>
        <begin position="438"/>
        <end position="691"/>
    </location>
</feature>
<dbReference type="CDD" id="cd00130">
    <property type="entry name" value="PAS"/>
    <property type="match status" value="2"/>
</dbReference>
<comment type="caution">
    <text evidence="4">The sequence shown here is derived from an EMBL/GenBank/DDBJ whole genome shotgun (WGS) entry which is preliminary data.</text>
</comment>
<dbReference type="SUPFAM" id="SSF55073">
    <property type="entry name" value="Nucleotide cyclase"/>
    <property type="match status" value="1"/>
</dbReference>
<proteinExistence type="predicted"/>
<dbReference type="Gene3D" id="3.30.450.20">
    <property type="entry name" value="PAS domain"/>
    <property type="match status" value="2"/>
</dbReference>
<keyword evidence="5" id="KW-1185">Reference proteome</keyword>
<dbReference type="InterPro" id="IPR000014">
    <property type="entry name" value="PAS"/>
</dbReference>
<accession>A0A073JSJ3</accession>
<feature type="domain" description="GGDEF" evidence="3">
    <location>
        <begin position="297"/>
        <end position="429"/>
    </location>
</feature>
<evidence type="ECO:0000313" key="5">
    <source>
        <dbReference type="Proteomes" id="UP000027822"/>
    </source>
</evidence>
<protein>
    <submittedName>
        <fullName evidence="4">Diguanylate cyclase</fullName>
    </submittedName>
</protein>
<dbReference type="STRING" id="574376.BAMA_15985"/>
<dbReference type="SUPFAM" id="SSF55785">
    <property type="entry name" value="PYP-like sensor domain (PAS domain)"/>
    <property type="match status" value="2"/>
</dbReference>